<dbReference type="GO" id="GO:0005524">
    <property type="term" value="F:ATP binding"/>
    <property type="evidence" value="ECO:0007669"/>
    <property type="project" value="UniProtKB-UniRule"/>
</dbReference>
<dbReference type="Proteomes" id="UP000326702">
    <property type="component" value="Chromosome"/>
</dbReference>
<organism evidence="3 4">
    <name type="scientific">Luteimicrobium xylanilyticum</name>
    <dbReference type="NCBI Taxonomy" id="1133546"/>
    <lineage>
        <taxon>Bacteria</taxon>
        <taxon>Bacillati</taxon>
        <taxon>Actinomycetota</taxon>
        <taxon>Actinomycetes</taxon>
        <taxon>Micrococcales</taxon>
        <taxon>Luteimicrobium</taxon>
    </lineage>
</organism>
<dbReference type="GO" id="GO:0004088">
    <property type="term" value="F:carbamoyl-phosphate synthase (glutamine-hydrolyzing) activity"/>
    <property type="evidence" value="ECO:0007669"/>
    <property type="project" value="UniProtKB-EC"/>
</dbReference>
<dbReference type="PANTHER" id="PTHR23132:SF14">
    <property type="entry name" value="ATP-GRASP DOMAIN-CONTAINING PROTEIN"/>
    <property type="match status" value="1"/>
</dbReference>
<dbReference type="Pfam" id="PF02655">
    <property type="entry name" value="ATP-grasp_3"/>
    <property type="match status" value="1"/>
</dbReference>
<accession>A0A5P9QB88</accession>
<protein>
    <submittedName>
        <fullName evidence="3">Carbamoyl-phosphate synthase (Glutamine-hydrolyzing)</fullName>
        <ecNumber evidence="3">6.3.5.5</ecNumber>
    </submittedName>
</protein>
<dbReference type="EC" id="6.3.5.5" evidence="3"/>
<dbReference type="InterPro" id="IPR011761">
    <property type="entry name" value="ATP-grasp"/>
</dbReference>
<dbReference type="AlphaFoldDB" id="A0A5P9QB88"/>
<evidence type="ECO:0000259" key="2">
    <source>
        <dbReference type="PROSITE" id="PS50975"/>
    </source>
</evidence>
<gene>
    <name evidence="3" type="ORF">KDY119_02232</name>
</gene>
<dbReference type="RefSeq" id="WP_153022308.1">
    <property type="nucleotide sequence ID" value="NZ_BAABIH010000017.1"/>
</dbReference>
<evidence type="ECO:0000313" key="3">
    <source>
        <dbReference type="EMBL" id="QFU98713.1"/>
    </source>
</evidence>
<reference evidence="3 4" key="1">
    <citation type="submission" date="2019-10" db="EMBL/GenBank/DDBJ databases">
        <title>Genome sequence of Luteimicrobium xylanilyticum HY-24.</title>
        <authorList>
            <person name="Kim D.Y."/>
            <person name="Park H.-Y."/>
        </authorList>
    </citation>
    <scope>NUCLEOTIDE SEQUENCE [LARGE SCALE GENOMIC DNA]</scope>
    <source>
        <strain evidence="3 4">HY-24</strain>
    </source>
</reference>
<feature type="domain" description="ATP-grasp" evidence="2">
    <location>
        <begin position="123"/>
        <end position="300"/>
    </location>
</feature>
<keyword evidence="4" id="KW-1185">Reference proteome</keyword>
<keyword evidence="3" id="KW-0436">Ligase</keyword>
<dbReference type="OrthoDB" id="4423634at2"/>
<dbReference type="GO" id="GO:0046872">
    <property type="term" value="F:metal ion binding"/>
    <property type="evidence" value="ECO:0007669"/>
    <property type="project" value="InterPro"/>
</dbReference>
<dbReference type="SUPFAM" id="SSF56059">
    <property type="entry name" value="Glutathione synthetase ATP-binding domain-like"/>
    <property type="match status" value="1"/>
</dbReference>
<keyword evidence="1" id="KW-0067">ATP-binding</keyword>
<proteinExistence type="predicted"/>
<dbReference type="GO" id="GO:0008716">
    <property type="term" value="F:D-alanine-D-alanine ligase activity"/>
    <property type="evidence" value="ECO:0007669"/>
    <property type="project" value="TreeGrafter"/>
</dbReference>
<dbReference type="Gene3D" id="3.30.470.20">
    <property type="entry name" value="ATP-grasp fold, B domain"/>
    <property type="match status" value="1"/>
</dbReference>
<dbReference type="InterPro" id="IPR003806">
    <property type="entry name" value="ATP-grasp_PylC-type"/>
</dbReference>
<dbReference type="Gene3D" id="3.40.50.20">
    <property type="match status" value="1"/>
</dbReference>
<dbReference type="PROSITE" id="PS50975">
    <property type="entry name" value="ATP_GRASP"/>
    <property type="match status" value="1"/>
</dbReference>
<evidence type="ECO:0000256" key="1">
    <source>
        <dbReference type="PROSITE-ProRule" id="PRU00409"/>
    </source>
</evidence>
<evidence type="ECO:0000313" key="4">
    <source>
        <dbReference type="Proteomes" id="UP000326702"/>
    </source>
</evidence>
<sequence length="301" mass="30466">MTTVLVTGAGGPAGASLGRQLADRHDRGGHPYTTVGVDLAALPSGSFTRTATVAAAAEAAYAPSMLAAVREARPDLVVPTVQDELPQVAALAELLAGAGSAGARVVVAGARASALAADKLLTMWTLERAGVAVPAYAAASDLPDTEAALALTGGTAVVKPRVSRGGRGVTVVERAADLDWGATDASWLVQAFVGGPEYAPQVYRSPVTGTSTVVVLAKTVLKEGRVGNAAAAERVPDGAQPEVAALAVAAVEALDLVGPVDMDVRLDESGRPFVLEVNGRFGALSAHAPELLDRVLDEWPA</sequence>
<dbReference type="KEGG" id="lxl:KDY119_02232"/>
<dbReference type="PANTHER" id="PTHR23132">
    <property type="entry name" value="D-ALANINE--D-ALANINE LIGASE"/>
    <property type="match status" value="1"/>
</dbReference>
<keyword evidence="1" id="KW-0547">Nucleotide-binding</keyword>
<dbReference type="EMBL" id="CP045529">
    <property type="protein sequence ID" value="QFU98713.1"/>
    <property type="molecule type" value="Genomic_DNA"/>
</dbReference>
<name>A0A5P9QB88_9MICO</name>